<keyword evidence="3 5" id="KW-0732">Signal</keyword>
<evidence type="ECO:0000256" key="4">
    <source>
        <dbReference type="ARBA" id="ARBA00022764"/>
    </source>
</evidence>
<comment type="subcellular location">
    <subcellularLocation>
        <location evidence="1">Periplasm</location>
    </subcellularLocation>
</comment>
<evidence type="ECO:0000313" key="6">
    <source>
        <dbReference type="EMBL" id="MBL3678611.1"/>
    </source>
</evidence>
<dbReference type="EMBL" id="QYAC01000002">
    <property type="protein sequence ID" value="MBL3678611.1"/>
    <property type="molecule type" value="Genomic_DNA"/>
</dbReference>
<dbReference type="Pfam" id="PF13416">
    <property type="entry name" value="SBP_bac_8"/>
    <property type="match status" value="1"/>
</dbReference>
<dbReference type="PIRSF" id="PIRSF019574">
    <property type="entry name" value="Periplasmic_polyamine_BP"/>
    <property type="match status" value="1"/>
</dbReference>
<evidence type="ECO:0000256" key="5">
    <source>
        <dbReference type="SAM" id="SignalP"/>
    </source>
</evidence>
<name>A0ABS1SDJ0_9MICO</name>
<sequence length="373" mass="39653">MLFSHTRAPLRVTLTAAAGIALLVGASACSAAPAESAGGSSTAASFPESGSGELNLFNFTNYINPDALTKFTEETGITVNVDTFSSAEEMVAKVKTGSATYDVVSVSDYVAEDLIASGQLLEIDATSFPNGGNIEDAFVNSYFDEGRKYTTPYAVVYQGIGVNPDVVSAPVTSWKDYFSVPAGSAGKINLHDSQTMVIDAALMATGSEACTSDGEAYQKAFDLLEEFKPSIKIISSDGTIDRLAGGETVLSSMWNGSFARAQAQNPALEYVFPEEGFMMGADNLAILTNAKNPDNAKIFMNWLLEPENAALNADFIKYTSPITGIEKFLAEPGEGDAAVIVADAATMERAHEQKPCSAEVKEQYDKLWTMFKG</sequence>
<dbReference type="SUPFAM" id="SSF53850">
    <property type="entry name" value="Periplasmic binding protein-like II"/>
    <property type="match status" value="1"/>
</dbReference>
<reference evidence="6 7" key="1">
    <citation type="submission" date="2018-09" db="EMBL/GenBank/DDBJ databases">
        <title>Comparative genomics of Leucobacter spp.</title>
        <authorList>
            <person name="Reis A.C."/>
            <person name="Kolvenbach B.A."/>
            <person name="Corvini P.F.X."/>
            <person name="Nunes O.C."/>
        </authorList>
    </citation>
    <scope>NUCLEOTIDE SEQUENCE [LARGE SCALE GENOMIC DNA]</scope>
    <source>
        <strain evidence="6 7">TAN 31504</strain>
    </source>
</reference>
<accession>A0ABS1SDJ0</accession>
<dbReference type="PANTHER" id="PTHR30222">
    <property type="entry name" value="SPERMIDINE/PUTRESCINE-BINDING PERIPLASMIC PROTEIN"/>
    <property type="match status" value="1"/>
</dbReference>
<gene>
    <name evidence="6" type="ORF">D3230_04780</name>
</gene>
<dbReference type="PANTHER" id="PTHR30222:SF17">
    <property type="entry name" value="SPERMIDINE_PUTRESCINE-BINDING PERIPLASMIC PROTEIN"/>
    <property type="match status" value="1"/>
</dbReference>
<dbReference type="PRINTS" id="PR00909">
    <property type="entry name" value="SPERMDNBNDNG"/>
</dbReference>
<keyword evidence="2" id="KW-0813">Transport</keyword>
<dbReference type="Proteomes" id="UP001645859">
    <property type="component" value="Unassembled WGS sequence"/>
</dbReference>
<proteinExistence type="predicted"/>
<organism evidence="6 7">
    <name type="scientific">Leucobacter chromiireducens subsp. solipictus</name>
    <dbReference type="NCBI Taxonomy" id="398235"/>
    <lineage>
        <taxon>Bacteria</taxon>
        <taxon>Bacillati</taxon>
        <taxon>Actinomycetota</taxon>
        <taxon>Actinomycetes</taxon>
        <taxon>Micrococcales</taxon>
        <taxon>Microbacteriaceae</taxon>
        <taxon>Leucobacter</taxon>
    </lineage>
</organism>
<keyword evidence="7" id="KW-1185">Reference proteome</keyword>
<comment type="caution">
    <text evidence="6">The sequence shown here is derived from an EMBL/GenBank/DDBJ whole genome shotgun (WGS) entry which is preliminary data.</text>
</comment>
<evidence type="ECO:0000256" key="3">
    <source>
        <dbReference type="ARBA" id="ARBA00022729"/>
    </source>
</evidence>
<keyword evidence="4" id="KW-0574">Periplasm</keyword>
<dbReference type="Gene3D" id="3.40.190.10">
    <property type="entry name" value="Periplasmic binding protein-like II"/>
    <property type="match status" value="2"/>
</dbReference>
<dbReference type="InterPro" id="IPR006059">
    <property type="entry name" value="SBP"/>
</dbReference>
<feature type="signal peptide" evidence="5">
    <location>
        <begin position="1"/>
        <end position="31"/>
    </location>
</feature>
<feature type="chain" id="PRO_5045283656" evidence="5">
    <location>
        <begin position="32"/>
        <end position="373"/>
    </location>
</feature>
<protein>
    <submittedName>
        <fullName evidence="6">Extracellular solute-binding protein</fullName>
    </submittedName>
</protein>
<evidence type="ECO:0000313" key="7">
    <source>
        <dbReference type="Proteomes" id="UP001645859"/>
    </source>
</evidence>
<dbReference type="InterPro" id="IPR001188">
    <property type="entry name" value="Sperm_putr-bd"/>
</dbReference>
<dbReference type="RefSeq" id="WP_202343872.1">
    <property type="nucleotide sequence ID" value="NZ_BAAAPI010000008.1"/>
</dbReference>
<evidence type="ECO:0000256" key="1">
    <source>
        <dbReference type="ARBA" id="ARBA00004418"/>
    </source>
</evidence>
<dbReference type="PROSITE" id="PS51257">
    <property type="entry name" value="PROKAR_LIPOPROTEIN"/>
    <property type="match status" value="1"/>
</dbReference>
<evidence type="ECO:0000256" key="2">
    <source>
        <dbReference type="ARBA" id="ARBA00022448"/>
    </source>
</evidence>